<evidence type="ECO:0000259" key="17">
    <source>
        <dbReference type="PROSITE" id="PS51193"/>
    </source>
</evidence>
<dbReference type="SMART" id="SM00491">
    <property type="entry name" value="HELICc2"/>
    <property type="match status" value="1"/>
</dbReference>
<evidence type="ECO:0000256" key="4">
    <source>
        <dbReference type="ARBA" id="ARBA00022723"/>
    </source>
</evidence>
<dbReference type="OrthoDB" id="267079at2759"/>
<feature type="compositionally biased region" description="Basic and acidic residues" evidence="16">
    <location>
        <begin position="489"/>
        <end position="501"/>
    </location>
</feature>
<dbReference type="PANTHER" id="PTHR11472">
    <property type="entry name" value="DNA REPAIR DEAD HELICASE RAD3/XP-D SUBFAMILY MEMBER"/>
    <property type="match status" value="1"/>
</dbReference>
<reference evidence="18 19" key="1">
    <citation type="journal article" date="2007" name="Nature">
        <title>Evolution of genes and genomes on the Drosophila phylogeny.</title>
        <authorList>
            <consortium name="Drosophila 12 Genomes Consortium"/>
            <person name="Clark A.G."/>
            <person name="Eisen M.B."/>
            <person name="Smith D.R."/>
            <person name="Bergman C.M."/>
            <person name="Oliver B."/>
            <person name="Markow T.A."/>
            <person name="Kaufman T.C."/>
            <person name="Kellis M."/>
            <person name="Gelbart W."/>
            <person name="Iyer V.N."/>
            <person name="Pollard D.A."/>
            <person name="Sackton T.B."/>
            <person name="Larracuente A.M."/>
            <person name="Singh N.D."/>
            <person name="Abad J.P."/>
            <person name="Abt D.N."/>
            <person name="Adryan B."/>
            <person name="Aguade M."/>
            <person name="Akashi H."/>
            <person name="Anderson W.W."/>
            <person name="Aquadro C.F."/>
            <person name="Ardell D.H."/>
            <person name="Arguello R."/>
            <person name="Artieri C.G."/>
            <person name="Barbash D.A."/>
            <person name="Barker D."/>
            <person name="Barsanti P."/>
            <person name="Batterham P."/>
            <person name="Batzoglou S."/>
            <person name="Begun D."/>
            <person name="Bhutkar A."/>
            <person name="Blanco E."/>
            <person name="Bosak S.A."/>
            <person name="Bradley R.K."/>
            <person name="Brand A.D."/>
            <person name="Brent M.R."/>
            <person name="Brooks A.N."/>
            <person name="Brown R.H."/>
            <person name="Butlin R.K."/>
            <person name="Caggese C."/>
            <person name="Calvi B.R."/>
            <person name="Bernardo de Carvalho A."/>
            <person name="Caspi A."/>
            <person name="Castrezana S."/>
            <person name="Celniker S.E."/>
            <person name="Chang J.L."/>
            <person name="Chapple C."/>
            <person name="Chatterji S."/>
            <person name="Chinwalla A."/>
            <person name="Civetta A."/>
            <person name="Clifton S.W."/>
            <person name="Comeron J.M."/>
            <person name="Costello J.C."/>
            <person name="Coyne J.A."/>
            <person name="Daub J."/>
            <person name="David R.G."/>
            <person name="Delcher A.L."/>
            <person name="Delehaunty K."/>
            <person name="Do C.B."/>
            <person name="Ebling H."/>
            <person name="Edwards K."/>
            <person name="Eickbush T."/>
            <person name="Evans J.D."/>
            <person name="Filipski A."/>
            <person name="Findeiss S."/>
            <person name="Freyhult E."/>
            <person name="Fulton L."/>
            <person name="Fulton R."/>
            <person name="Garcia A.C."/>
            <person name="Gardiner A."/>
            <person name="Garfield D.A."/>
            <person name="Garvin B.E."/>
            <person name="Gibson G."/>
            <person name="Gilbert D."/>
            <person name="Gnerre S."/>
            <person name="Godfrey J."/>
            <person name="Good R."/>
            <person name="Gotea V."/>
            <person name="Gravely B."/>
            <person name="Greenberg A.J."/>
            <person name="Griffiths-Jones S."/>
            <person name="Gross S."/>
            <person name="Guigo R."/>
            <person name="Gustafson E.A."/>
            <person name="Haerty W."/>
            <person name="Hahn M.W."/>
            <person name="Halligan D.L."/>
            <person name="Halpern A.L."/>
            <person name="Halter G.M."/>
            <person name="Han M.V."/>
            <person name="Heger A."/>
            <person name="Hillier L."/>
            <person name="Hinrichs A.S."/>
            <person name="Holmes I."/>
            <person name="Hoskins R.A."/>
            <person name="Hubisz M.J."/>
            <person name="Hultmark D."/>
            <person name="Huntley M.A."/>
            <person name="Jaffe D.B."/>
            <person name="Jagadeeshan S."/>
            <person name="Jeck W.R."/>
            <person name="Johnson J."/>
            <person name="Jones C.D."/>
            <person name="Jordan W.C."/>
            <person name="Karpen G.H."/>
            <person name="Kataoka E."/>
            <person name="Keightley P.D."/>
            <person name="Kheradpour P."/>
            <person name="Kirkness E.F."/>
            <person name="Koerich L.B."/>
            <person name="Kristiansen K."/>
            <person name="Kudrna D."/>
            <person name="Kulathinal R.J."/>
            <person name="Kumar S."/>
            <person name="Kwok R."/>
            <person name="Lander E."/>
            <person name="Langley C.H."/>
            <person name="Lapoint R."/>
            <person name="Lazzaro B.P."/>
            <person name="Lee S.J."/>
            <person name="Levesque L."/>
            <person name="Li R."/>
            <person name="Lin C.F."/>
            <person name="Lin M.F."/>
            <person name="Lindblad-Toh K."/>
            <person name="Llopart A."/>
            <person name="Long M."/>
            <person name="Low L."/>
            <person name="Lozovsky E."/>
            <person name="Lu J."/>
            <person name="Luo M."/>
            <person name="Machado C.A."/>
            <person name="Makalowski W."/>
            <person name="Marzo M."/>
            <person name="Matsuda M."/>
            <person name="Matzkin L."/>
            <person name="McAllister B."/>
            <person name="McBride C.S."/>
            <person name="McKernan B."/>
            <person name="McKernan K."/>
            <person name="Mendez-Lago M."/>
            <person name="Minx P."/>
            <person name="Mollenhauer M.U."/>
            <person name="Montooth K."/>
            <person name="Mount S.M."/>
            <person name="Mu X."/>
            <person name="Myers E."/>
            <person name="Negre B."/>
            <person name="Newfeld S."/>
            <person name="Nielsen R."/>
            <person name="Noor M.A."/>
            <person name="O'Grady P."/>
            <person name="Pachter L."/>
            <person name="Papaceit M."/>
            <person name="Parisi M.J."/>
            <person name="Parisi M."/>
            <person name="Parts L."/>
            <person name="Pedersen J.S."/>
            <person name="Pesole G."/>
            <person name="Phillippy A.M."/>
            <person name="Ponting C.P."/>
            <person name="Pop M."/>
            <person name="Porcelli D."/>
            <person name="Powell J.R."/>
            <person name="Prohaska S."/>
            <person name="Pruitt K."/>
            <person name="Puig M."/>
            <person name="Quesneville H."/>
            <person name="Ram K.R."/>
            <person name="Rand D."/>
            <person name="Rasmussen M.D."/>
            <person name="Reed L.K."/>
            <person name="Reenan R."/>
            <person name="Reily A."/>
            <person name="Remington K.A."/>
            <person name="Rieger T.T."/>
            <person name="Ritchie M.G."/>
            <person name="Robin C."/>
            <person name="Rogers Y.H."/>
            <person name="Rohde C."/>
            <person name="Rozas J."/>
            <person name="Rubenfield M.J."/>
            <person name="Ruiz A."/>
            <person name="Russo S."/>
            <person name="Salzberg S.L."/>
            <person name="Sanchez-Gracia A."/>
            <person name="Saranga D.J."/>
            <person name="Sato H."/>
            <person name="Schaeffer S.W."/>
            <person name="Schatz M.C."/>
            <person name="Schlenke T."/>
            <person name="Schwartz R."/>
            <person name="Segarra C."/>
            <person name="Singh R.S."/>
            <person name="Sirot L."/>
            <person name="Sirota M."/>
            <person name="Sisneros N.B."/>
            <person name="Smith C.D."/>
            <person name="Smith T.F."/>
            <person name="Spieth J."/>
            <person name="Stage D.E."/>
            <person name="Stark A."/>
            <person name="Stephan W."/>
            <person name="Strausberg R.L."/>
            <person name="Strempel S."/>
            <person name="Sturgill D."/>
            <person name="Sutton G."/>
            <person name="Sutton G.G."/>
            <person name="Tao W."/>
            <person name="Teichmann S."/>
            <person name="Tobari Y.N."/>
            <person name="Tomimura Y."/>
            <person name="Tsolas J.M."/>
            <person name="Valente V.L."/>
            <person name="Venter E."/>
            <person name="Venter J.C."/>
            <person name="Vicario S."/>
            <person name="Vieira F.G."/>
            <person name="Vilella A.J."/>
            <person name="Villasante A."/>
            <person name="Walenz B."/>
            <person name="Wang J."/>
            <person name="Wasserman M."/>
            <person name="Watts T."/>
            <person name="Wilson D."/>
            <person name="Wilson R.K."/>
            <person name="Wing R.A."/>
            <person name="Wolfner M.F."/>
            <person name="Wong A."/>
            <person name="Wong G.K."/>
            <person name="Wu C.I."/>
            <person name="Wu G."/>
            <person name="Yamamoto D."/>
            <person name="Yang H.P."/>
            <person name="Yang S.P."/>
            <person name="Yorke J.A."/>
            <person name="Yoshida K."/>
            <person name="Zdobnov E."/>
            <person name="Zhang P."/>
            <person name="Zhang Y."/>
            <person name="Zimin A.V."/>
            <person name="Baldwin J."/>
            <person name="Abdouelleil A."/>
            <person name="Abdulkadir J."/>
            <person name="Abebe A."/>
            <person name="Abera B."/>
            <person name="Abreu J."/>
            <person name="Acer S.C."/>
            <person name="Aftuck L."/>
            <person name="Alexander A."/>
            <person name="An P."/>
            <person name="Anderson E."/>
            <person name="Anderson S."/>
            <person name="Arachi H."/>
            <person name="Azer M."/>
            <person name="Bachantsang P."/>
            <person name="Barry A."/>
            <person name="Bayul T."/>
            <person name="Berlin A."/>
            <person name="Bessette D."/>
            <person name="Bloom T."/>
            <person name="Blye J."/>
            <person name="Boguslavskiy L."/>
            <person name="Bonnet C."/>
            <person name="Boukhgalter B."/>
            <person name="Bourzgui I."/>
            <person name="Brown A."/>
            <person name="Cahill P."/>
            <person name="Channer S."/>
            <person name="Cheshatsang Y."/>
            <person name="Chuda L."/>
            <person name="Citroen M."/>
            <person name="Collymore A."/>
            <person name="Cooke P."/>
            <person name="Costello M."/>
            <person name="D'Aco K."/>
            <person name="Daza R."/>
            <person name="De Haan G."/>
            <person name="DeGray S."/>
            <person name="DeMaso C."/>
            <person name="Dhargay N."/>
            <person name="Dooley K."/>
            <person name="Dooley E."/>
            <person name="Doricent M."/>
            <person name="Dorje P."/>
            <person name="Dorjee K."/>
            <person name="Dupes A."/>
            <person name="Elong R."/>
            <person name="Falk J."/>
            <person name="Farina A."/>
            <person name="Faro S."/>
            <person name="Ferguson D."/>
            <person name="Fisher S."/>
            <person name="Foley C.D."/>
            <person name="Franke A."/>
            <person name="Friedrich D."/>
            <person name="Gadbois L."/>
            <person name="Gearin G."/>
            <person name="Gearin C.R."/>
            <person name="Giannoukos G."/>
            <person name="Goode T."/>
            <person name="Graham J."/>
            <person name="Grandbois E."/>
            <person name="Grewal S."/>
            <person name="Gyaltsen K."/>
            <person name="Hafez N."/>
            <person name="Hagos B."/>
            <person name="Hall J."/>
            <person name="Henson C."/>
            <person name="Hollinger A."/>
            <person name="Honan T."/>
            <person name="Huard M.D."/>
            <person name="Hughes L."/>
            <person name="Hurhula B."/>
            <person name="Husby M.E."/>
            <person name="Kamat A."/>
            <person name="Kanga B."/>
            <person name="Kashin S."/>
            <person name="Khazanovich D."/>
            <person name="Kisner P."/>
            <person name="Lance K."/>
            <person name="Lara M."/>
            <person name="Lee W."/>
            <person name="Lennon N."/>
            <person name="Letendre F."/>
            <person name="LeVine R."/>
            <person name="Lipovsky A."/>
            <person name="Liu X."/>
            <person name="Liu J."/>
            <person name="Liu S."/>
            <person name="Lokyitsang T."/>
            <person name="Lokyitsang Y."/>
            <person name="Lubonja R."/>
            <person name="Lui A."/>
            <person name="MacDonald P."/>
            <person name="Magnisalis V."/>
            <person name="Maru K."/>
            <person name="Matthews C."/>
            <person name="McCusker W."/>
            <person name="McDonough S."/>
            <person name="Mehta T."/>
            <person name="Meldrim J."/>
            <person name="Meneus L."/>
            <person name="Mihai O."/>
            <person name="Mihalev A."/>
            <person name="Mihova T."/>
            <person name="Mittelman R."/>
            <person name="Mlenga V."/>
            <person name="Montmayeur A."/>
            <person name="Mulrain L."/>
            <person name="Navidi A."/>
            <person name="Naylor J."/>
            <person name="Negash T."/>
            <person name="Nguyen T."/>
            <person name="Nguyen N."/>
            <person name="Nicol R."/>
            <person name="Norbu C."/>
            <person name="Norbu N."/>
            <person name="Novod N."/>
            <person name="O'Neill B."/>
            <person name="Osman S."/>
            <person name="Markiewicz E."/>
            <person name="Oyono O.L."/>
            <person name="Patti C."/>
            <person name="Phunkhang P."/>
            <person name="Pierre F."/>
            <person name="Priest M."/>
            <person name="Raghuraman S."/>
            <person name="Rege F."/>
            <person name="Reyes R."/>
            <person name="Rise C."/>
            <person name="Rogov P."/>
            <person name="Ross K."/>
            <person name="Ryan E."/>
            <person name="Settipalli S."/>
            <person name="Shea T."/>
            <person name="Sherpa N."/>
            <person name="Shi L."/>
            <person name="Shih D."/>
            <person name="Sparrow T."/>
            <person name="Spaulding J."/>
            <person name="Stalker J."/>
            <person name="Stange-Thomann N."/>
            <person name="Stavropoulos S."/>
            <person name="Stone C."/>
            <person name="Strader C."/>
            <person name="Tesfaye S."/>
            <person name="Thomson T."/>
            <person name="Thoulutsang Y."/>
            <person name="Thoulutsang D."/>
            <person name="Topham K."/>
            <person name="Topping I."/>
            <person name="Tsamla T."/>
            <person name="Vassiliev H."/>
            <person name="Vo A."/>
            <person name="Wangchuk T."/>
            <person name="Wangdi T."/>
            <person name="Weiand M."/>
            <person name="Wilkinson J."/>
            <person name="Wilson A."/>
            <person name="Yadav S."/>
            <person name="Young G."/>
            <person name="Yu Q."/>
            <person name="Zembek L."/>
            <person name="Zhong D."/>
            <person name="Zimmer A."/>
            <person name="Zwirko Z."/>
            <person name="Jaffe D.B."/>
            <person name="Alvarez P."/>
            <person name="Brockman W."/>
            <person name="Butler J."/>
            <person name="Chin C."/>
            <person name="Gnerre S."/>
            <person name="Grabherr M."/>
            <person name="Kleber M."/>
            <person name="Mauceli E."/>
            <person name="MacCallum I."/>
        </authorList>
    </citation>
    <scope>NUCLEOTIDE SEQUENCE [LARGE SCALE GENOMIC DNA]</scope>
    <source>
        <strain evidence="19">Tucson 14030-0811.24</strain>
    </source>
</reference>
<dbReference type="FunCoup" id="B4MSF4">
    <property type="interactions" value="1612"/>
</dbReference>
<evidence type="ECO:0000256" key="6">
    <source>
        <dbReference type="ARBA" id="ARBA00022801"/>
    </source>
</evidence>
<dbReference type="GO" id="GO:0003677">
    <property type="term" value="F:DNA binding"/>
    <property type="evidence" value="ECO:0007669"/>
    <property type="project" value="InterPro"/>
</dbReference>
<dbReference type="InParanoid" id="B4MSF4"/>
<dbReference type="InterPro" id="IPR014013">
    <property type="entry name" value="Helic_SF1/SF2_ATP-bd_DinG/Rad3"/>
</dbReference>
<comment type="cofactor">
    <cofactor evidence="1">
        <name>[4Fe-4S] cluster</name>
        <dbReference type="ChEBI" id="CHEBI:49883"/>
    </cofactor>
</comment>
<dbReference type="Pfam" id="PF13307">
    <property type="entry name" value="Helicase_C_2"/>
    <property type="match status" value="1"/>
</dbReference>
<evidence type="ECO:0000256" key="10">
    <source>
        <dbReference type="ARBA" id="ARBA00023014"/>
    </source>
</evidence>
<dbReference type="InterPro" id="IPR027417">
    <property type="entry name" value="P-loop_NTPase"/>
</dbReference>
<feature type="region of interest" description="Disordered" evidence="16">
    <location>
        <begin position="489"/>
        <end position="515"/>
    </location>
</feature>
<keyword evidence="4" id="KW-0479">Metal-binding</keyword>
<dbReference type="eggNOG" id="KOG1133">
    <property type="taxonomic scope" value="Eukaryota"/>
</dbReference>
<dbReference type="GO" id="GO:0006139">
    <property type="term" value="P:nucleobase-containing compound metabolic process"/>
    <property type="evidence" value="ECO:0007669"/>
    <property type="project" value="InterPro"/>
</dbReference>
<accession>B4MSF4</accession>
<gene>
    <name evidence="18" type="primary">Dwil\GK19963</name>
    <name evidence="18" type="ORF">Dwil_GK19963</name>
</gene>
<evidence type="ECO:0000256" key="16">
    <source>
        <dbReference type="SAM" id="MobiDB-lite"/>
    </source>
</evidence>
<dbReference type="InterPro" id="IPR045028">
    <property type="entry name" value="DinG/Rad3-like"/>
</dbReference>
<dbReference type="AlphaFoldDB" id="B4MSF4"/>
<dbReference type="NCBIfam" id="TIGR00604">
    <property type="entry name" value="rad3"/>
    <property type="match status" value="1"/>
</dbReference>
<evidence type="ECO:0000313" key="18">
    <source>
        <dbReference type="EMBL" id="EDW75043.1"/>
    </source>
</evidence>
<dbReference type="InterPro" id="IPR002464">
    <property type="entry name" value="DNA/RNA_helicase_DEAH_CS"/>
</dbReference>
<dbReference type="FunFam" id="3.40.50.300:FF:001372">
    <property type="entry name" value="ATP-dependent DNA helicase chl1"/>
    <property type="match status" value="1"/>
</dbReference>
<dbReference type="GO" id="GO:0005524">
    <property type="term" value="F:ATP binding"/>
    <property type="evidence" value="ECO:0007669"/>
    <property type="project" value="UniProtKB-KW"/>
</dbReference>
<dbReference type="GO" id="GO:0051536">
    <property type="term" value="F:iron-sulfur cluster binding"/>
    <property type="evidence" value="ECO:0007669"/>
    <property type="project" value="UniProtKB-KW"/>
</dbReference>
<dbReference type="CDD" id="cd18788">
    <property type="entry name" value="SF2_C_XPD"/>
    <property type="match status" value="1"/>
</dbReference>
<evidence type="ECO:0000256" key="9">
    <source>
        <dbReference type="ARBA" id="ARBA00023004"/>
    </source>
</evidence>
<dbReference type="EMBL" id="CH963851">
    <property type="protein sequence ID" value="EDW75043.1"/>
    <property type="molecule type" value="Genomic_DNA"/>
</dbReference>
<comment type="subcellular location">
    <subcellularLocation>
        <location evidence="2">Nucleus</location>
    </subcellularLocation>
</comment>
<evidence type="ECO:0000256" key="1">
    <source>
        <dbReference type="ARBA" id="ARBA00001966"/>
    </source>
</evidence>
<evidence type="ECO:0000256" key="12">
    <source>
        <dbReference type="ARBA" id="ARBA00023242"/>
    </source>
</evidence>
<dbReference type="STRING" id="7260.B4MSF4"/>
<evidence type="ECO:0000256" key="8">
    <source>
        <dbReference type="ARBA" id="ARBA00022840"/>
    </source>
</evidence>
<keyword evidence="9" id="KW-0408">Iron</keyword>
<evidence type="ECO:0000256" key="13">
    <source>
        <dbReference type="ARBA" id="ARBA00044969"/>
    </source>
</evidence>
<dbReference type="GO" id="GO:0046872">
    <property type="term" value="F:metal ion binding"/>
    <property type="evidence" value="ECO:0007669"/>
    <property type="project" value="UniProtKB-KW"/>
</dbReference>
<dbReference type="PROSITE" id="PS51193">
    <property type="entry name" value="HELICASE_ATP_BIND_2"/>
    <property type="match status" value="1"/>
</dbReference>
<keyword evidence="8" id="KW-0067">ATP-binding</keyword>
<keyword evidence="5" id="KW-0547">Nucleotide-binding</keyword>
<keyword evidence="6 18" id="KW-0378">Hydrolase</keyword>
<evidence type="ECO:0000256" key="11">
    <source>
        <dbReference type="ARBA" id="ARBA00023235"/>
    </source>
</evidence>
<dbReference type="GO" id="GO:0034085">
    <property type="term" value="P:establishment of sister chromatid cohesion"/>
    <property type="evidence" value="ECO:0007669"/>
    <property type="project" value="TreeGrafter"/>
</dbReference>
<keyword evidence="19" id="KW-1185">Reference proteome</keyword>
<keyword evidence="7" id="KW-0347">Helicase</keyword>
<keyword evidence="12" id="KW-0539">Nucleus</keyword>
<dbReference type="PhylomeDB" id="B4MSF4"/>
<dbReference type="InterPro" id="IPR013020">
    <property type="entry name" value="Rad3/Chl1-like"/>
</dbReference>
<dbReference type="SUPFAM" id="SSF52540">
    <property type="entry name" value="P-loop containing nucleoside triphosphate hydrolases"/>
    <property type="match status" value="1"/>
</dbReference>
<evidence type="ECO:0000256" key="3">
    <source>
        <dbReference type="ARBA" id="ARBA00008435"/>
    </source>
</evidence>
<evidence type="ECO:0000256" key="14">
    <source>
        <dbReference type="ARBA" id="ARBA00048954"/>
    </source>
</evidence>
<keyword evidence="15" id="KW-0175">Coiled coil</keyword>
<dbReference type="GO" id="GO:0043139">
    <property type="term" value="F:5'-3' DNA helicase activity"/>
    <property type="evidence" value="ECO:0007669"/>
    <property type="project" value="UniProtKB-EC"/>
</dbReference>
<dbReference type="PANTHER" id="PTHR11472:SF41">
    <property type="entry name" value="ATP-DEPENDENT DNA HELICASE DDX11-RELATED"/>
    <property type="match status" value="1"/>
</dbReference>
<dbReference type="EC" id="5.6.2.3" evidence="13"/>
<dbReference type="GO" id="GO:0006974">
    <property type="term" value="P:DNA damage response"/>
    <property type="evidence" value="ECO:0007669"/>
    <property type="project" value="UniProtKB-ARBA"/>
</dbReference>
<dbReference type="InterPro" id="IPR010614">
    <property type="entry name" value="RAD3-like_helicase_DEAD"/>
</dbReference>
<proteinExistence type="inferred from homology"/>
<dbReference type="Proteomes" id="UP000007798">
    <property type="component" value="Unassembled WGS sequence"/>
</dbReference>
<dbReference type="PROSITE" id="PS00690">
    <property type="entry name" value="DEAH_ATP_HELICASE"/>
    <property type="match status" value="1"/>
</dbReference>
<sequence>MAKYSPLKPLNTPNETEFGFPYEPYEIQGQLMQQVFQVLESKQIGIFESPTGTGKSLTLTCAALTWLQHHEELVRSELRERIARLESEIAKLRELGGQVTDWISEQAKVQELRAELQQLKRLNELRLKEEDELVKIRTRGKERKRLSKKSEYFRDISGKEIDETPFVDSDNDSEHEIEDDALMDGQDHYQPIQIFYCSRTHSQLSQIVSELRKTSHSQWVRSISLGSRQQLCINPHVKRLSSVSLMNERCLDMAKSKTKANPSKKSRLEISSSGGCAFKVPTQVDHLRDLALSEPVDIEDLVNQGQTARACPYYASRLAQQKAQLILLPYQLLLQKSARQQLGIEISGSIVIIDEAHNLLDTLAQLHGSEINCNQLNMAKDLILNYKDVYKTRLGPKNLLKINQLVFIIKSLLKLLDNKTTAKPRLLRTYELTAEGDFFNINLIDLLDFCVRSRFAQKVQNCPKREPKQVENRPPPSIELLKRLAKQHEGQSKRKLQHDEPAPQPPPSSTASTVDAKRLLMPSPIRPILAFLETLTSDAADGRVLIQPEQGTFKYLLLNPAEHFSDIVNQARAIVIAGGTMKPTEELIEQLFANCTERVVERFYDHVVPPDAVLPFAITKGPTGTNLCFNYTQRGSSKMLTELSMILQNLCQVLPHGLVCFLPSYDYLDQVYKHLEQCGALARIAKRKRIFRESSGGGSVEQLLQLYAEAISSEDNGGALLLSVVGGKLSEGLNFADNLGRGVIVVGLPYPNRTSPELQERMRHLDEKLGPGAGNEYYENLCMKAVNQCIGRSVRHIRDYACVYLLDERYAAERIQQKLPRWIARHMVTANQRFGQVQAGTVKFFKEH</sequence>
<protein>
    <recommendedName>
        <fullName evidence="13">DNA 5'-3' helicase</fullName>
        <ecNumber evidence="13">5.6.2.3</ecNumber>
    </recommendedName>
</protein>
<evidence type="ECO:0000256" key="15">
    <source>
        <dbReference type="SAM" id="Coils"/>
    </source>
</evidence>
<dbReference type="GO" id="GO:0005634">
    <property type="term" value="C:nucleus"/>
    <property type="evidence" value="ECO:0007669"/>
    <property type="project" value="UniProtKB-SubCell"/>
</dbReference>
<dbReference type="Gene3D" id="3.40.50.300">
    <property type="entry name" value="P-loop containing nucleotide triphosphate hydrolases"/>
    <property type="match status" value="3"/>
</dbReference>
<dbReference type="GO" id="GO:0016887">
    <property type="term" value="F:ATP hydrolysis activity"/>
    <property type="evidence" value="ECO:0007669"/>
    <property type="project" value="RHEA"/>
</dbReference>
<dbReference type="InterPro" id="IPR006554">
    <property type="entry name" value="Helicase-like_DEXD_c2"/>
</dbReference>
<feature type="coiled-coil region" evidence="15">
    <location>
        <begin position="75"/>
        <end position="139"/>
    </location>
</feature>
<dbReference type="HOGENOM" id="CLU_006515_2_1_1"/>
<comment type="similarity">
    <text evidence="3">Belongs to the DEAD box helicase family. DEAH subfamily. DDX11/CHL1 sub-subfamily.</text>
</comment>
<feature type="domain" description="Helicase ATP-binding" evidence="17">
    <location>
        <begin position="14"/>
        <end position="406"/>
    </location>
</feature>
<dbReference type="InterPro" id="IPR006555">
    <property type="entry name" value="ATP-dep_Helicase_C"/>
</dbReference>
<evidence type="ECO:0000313" key="19">
    <source>
        <dbReference type="Proteomes" id="UP000007798"/>
    </source>
</evidence>
<dbReference type="OMA" id="QTHQFRD"/>
<keyword evidence="11" id="KW-0413">Isomerase</keyword>
<keyword evidence="10" id="KW-0411">Iron-sulfur</keyword>
<dbReference type="SMART" id="SM00488">
    <property type="entry name" value="DEXDc2"/>
    <property type="match status" value="1"/>
</dbReference>
<comment type="catalytic activity">
    <reaction evidence="14">
        <text>ATP + H2O = ADP + phosphate + H(+)</text>
        <dbReference type="Rhea" id="RHEA:13065"/>
        <dbReference type="ChEBI" id="CHEBI:15377"/>
        <dbReference type="ChEBI" id="CHEBI:15378"/>
        <dbReference type="ChEBI" id="CHEBI:30616"/>
        <dbReference type="ChEBI" id="CHEBI:43474"/>
        <dbReference type="ChEBI" id="CHEBI:456216"/>
        <dbReference type="EC" id="5.6.2.3"/>
    </reaction>
</comment>
<dbReference type="KEGG" id="dwi:6641117"/>
<evidence type="ECO:0000256" key="5">
    <source>
        <dbReference type="ARBA" id="ARBA00022741"/>
    </source>
</evidence>
<dbReference type="Pfam" id="PF06733">
    <property type="entry name" value="DEAD_2"/>
    <property type="match status" value="1"/>
</dbReference>
<organism evidence="18 19">
    <name type="scientific">Drosophila willistoni</name>
    <name type="common">Fruit fly</name>
    <dbReference type="NCBI Taxonomy" id="7260"/>
    <lineage>
        <taxon>Eukaryota</taxon>
        <taxon>Metazoa</taxon>
        <taxon>Ecdysozoa</taxon>
        <taxon>Arthropoda</taxon>
        <taxon>Hexapoda</taxon>
        <taxon>Insecta</taxon>
        <taxon>Pterygota</taxon>
        <taxon>Neoptera</taxon>
        <taxon>Endopterygota</taxon>
        <taxon>Diptera</taxon>
        <taxon>Brachycera</taxon>
        <taxon>Muscomorpha</taxon>
        <taxon>Ephydroidea</taxon>
        <taxon>Drosophilidae</taxon>
        <taxon>Drosophila</taxon>
        <taxon>Sophophora</taxon>
    </lineage>
</organism>
<evidence type="ECO:0000256" key="2">
    <source>
        <dbReference type="ARBA" id="ARBA00004123"/>
    </source>
</evidence>
<name>B4MSF4_DROWI</name>
<evidence type="ECO:0000256" key="7">
    <source>
        <dbReference type="ARBA" id="ARBA00022806"/>
    </source>
</evidence>